<accession>A0ACC1PK48</accession>
<dbReference type="EMBL" id="JAPDGR010000155">
    <property type="protein sequence ID" value="KAJ2994842.1"/>
    <property type="molecule type" value="Genomic_DNA"/>
</dbReference>
<dbReference type="Proteomes" id="UP001143856">
    <property type="component" value="Unassembled WGS sequence"/>
</dbReference>
<evidence type="ECO:0000313" key="2">
    <source>
        <dbReference type="Proteomes" id="UP001143856"/>
    </source>
</evidence>
<name>A0ACC1PK48_9PEZI</name>
<keyword evidence="2" id="KW-1185">Reference proteome</keyword>
<proteinExistence type="predicted"/>
<organism evidence="1 2">
    <name type="scientific">Xylaria curta</name>
    <dbReference type="NCBI Taxonomy" id="42375"/>
    <lineage>
        <taxon>Eukaryota</taxon>
        <taxon>Fungi</taxon>
        <taxon>Dikarya</taxon>
        <taxon>Ascomycota</taxon>
        <taxon>Pezizomycotina</taxon>
        <taxon>Sordariomycetes</taxon>
        <taxon>Xylariomycetidae</taxon>
        <taxon>Xylariales</taxon>
        <taxon>Xylariaceae</taxon>
        <taxon>Xylaria</taxon>
    </lineage>
</organism>
<gene>
    <name evidence="1" type="ORF">NUW58_g1437</name>
</gene>
<comment type="caution">
    <text evidence="1">The sequence shown here is derived from an EMBL/GenBank/DDBJ whole genome shotgun (WGS) entry which is preliminary data.</text>
</comment>
<protein>
    <submittedName>
        <fullName evidence="1">Uncharacterized protein</fullName>
    </submittedName>
</protein>
<sequence length="148" mass="16408">MPRNMTKTTADNGAAECCKAATRMPDLLWRLKLFIGRHGRRMTSGLGGCAARLGAKTVGEMKVRCKELDSNLLEQPLPQSDRTAMTASDRLMMDHQKERAAKMVSSTATLTTMWENERALGMSHLVFTLGQERDLEPATPYVVCATVY</sequence>
<evidence type="ECO:0000313" key="1">
    <source>
        <dbReference type="EMBL" id="KAJ2994842.1"/>
    </source>
</evidence>
<reference evidence="1" key="1">
    <citation type="submission" date="2022-10" db="EMBL/GenBank/DDBJ databases">
        <title>Genome Sequence of Xylaria curta.</title>
        <authorList>
            <person name="Buettner E."/>
        </authorList>
    </citation>
    <scope>NUCLEOTIDE SEQUENCE</scope>
    <source>
        <strain evidence="1">Babe10</strain>
    </source>
</reference>